<evidence type="ECO:0000256" key="7">
    <source>
        <dbReference type="ARBA" id="ARBA00022837"/>
    </source>
</evidence>
<dbReference type="Proteomes" id="UP000054937">
    <property type="component" value="Unassembled WGS sequence"/>
</dbReference>
<dbReference type="PANTHER" id="PTHR45628">
    <property type="entry name" value="VOLTAGE-DEPENDENT CALCIUM CHANNEL TYPE A SUBUNIT ALPHA-1"/>
    <property type="match status" value="1"/>
</dbReference>
<keyword evidence="6" id="KW-0677">Repeat</keyword>
<dbReference type="GO" id="GO:0005891">
    <property type="term" value="C:voltage-gated calcium channel complex"/>
    <property type="evidence" value="ECO:0007669"/>
    <property type="project" value="TreeGrafter"/>
</dbReference>
<feature type="transmembrane region" description="Helical" evidence="16">
    <location>
        <begin position="2225"/>
        <end position="2246"/>
    </location>
</feature>
<keyword evidence="3" id="KW-0109">Calcium transport</keyword>
<feature type="compositionally biased region" description="Low complexity" evidence="15">
    <location>
        <begin position="2104"/>
        <end position="2124"/>
    </location>
</feature>
<keyword evidence="2" id="KW-0813">Transport</keyword>
<feature type="compositionally biased region" description="Polar residues" evidence="15">
    <location>
        <begin position="3390"/>
        <end position="3410"/>
    </location>
</feature>
<feature type="region of interest" description="Disordered" evidence="15">
    <location>
        <begin position="1626"/>
        <end position="1646"/>
    </location>
</feature>
<feature type="region of interest" description="Disordered" evidence="15">
    <location>
        <begin position="1369"/>
        <end position="1391"/>
    </location>
</feature>
<gene>
    <name evidence="18" type="ORF">PPERSA_08956</name>
</gene>
<keyword evidence="7" id="KW-0106">Calcium</keyword>
<feature type="compositionally biased region" description="Low complexity" evidence="15">
    <location>
        <begin position="1747"/>
        <end position="1772"/>
    </location>
</feature>
<feature type="transmembrane region" description="Helical" evidence="16">
    <location>
        <begin position="974"/>
        <end position="993"/>
    </location>
</feature>
<feature type="compositionally biased region" description="Polar residues" evidence="15">
    <location>
        <begin position="1244"/>
        <end position="1256"/>
    </location>
</feature>
<feature type="region of interest" description="Disordered" evidence="15">
    <location>
        <begin position="1932"/>
        <end position="1973"/>
    </location>
</feature>
<feature type="domain" description="Ion transport" evidence="17">
    <location>
        <begin position="2223"/>
        <end position="2458"/>
    </location>
</feature>
<keyword evidence="19" id="KW-1185">Reference proteome</keyword>
<dbReference type="FunFam" id="1.10.287.70:FF:000117">
    <property type="entry name" value="Voltage-gated Ca2+ channel, alpha subunit"/>
    <property type="match status" value="1"/>
</dbReference>
<keyword evidence="13" id="KW-0407">Ion channel</keyword>
<feature type="domain" description="Ion transport" evidence="17">
    <location>
        <begin position="2565"/>
        <end position="2832"/>
    </location>
</feature>
<dbReference type="InterPro" id="IPR005821">
    <property type="entry name" value="Ion_trans_dom"/>
</dbReference>
<keyword evidence="11 16" id="KW-0472">Membrane</keyword>
<feature type="transmembrane region" description="Helical" evidence="16">
    <location>
        <begin position="2601"/>
        <end position="2625"/>
    </location>
</feature>
<evidence type="ECO:0000256" key="2">
    <source>
        <dbReference type="ARBA" id="ARBA00022448"/>
    </source>
</evidence>
<dbReference type="InParanoid" id="A0A0V0R2X0"/>
<evidence type="ECO:0000256" key="15">
    <source>
        <dbReference type="SAM" id="MobiDB-lite"/>
    </source>
</evidence>
<feature type="compositionally biased region" description="Basic residues" evidence="15">
    <location>
        <begin position="1306"/>
        <end position="1318"/>
    </location>
</feature>
<feature type="coiled-coil region" evidence="14">
    <location>
        <begin position="641"/>
        <end position="703"/>
    </location>
</feature>
<evidence type="ECO:0000256" key="10">
    <source>
        <dbReference type="ARBA" id="ARBA00023065"/>
    </source>
</evidence>
<dbReference type="OrthoDB" id="431720at2759"/>
<feature type="transmembrane region" description="Helical" evidence="16">
    <location>
        <begin position="2353"/>
        <end position="2376"/>
    </location>
</feature>
<feature type="region of interest" description="Disordered" evidence="15">
    <location>
        <begin position="3302"/>
        <end position="3440"/>
    </location>
</feature>
<feature type="compositionally biased region" description="Low complexity" evidence="15">
    <location>
        <begin position="1626"/>
        <end position="1637"/>
    </location>
</feature>
<evidence type="ECO:0000256" key="4">
    <source>
        <dbReference type="ARBA" id="ARBA00022673"/>
    </source>
</evidence>
<comment type="caution">
    <text evidence="18">The sequence shown here is derived from an EMBL/GenBank/DDBJ whole genome shotgun (WGS) entry which is preliminary data.</text>
</comment>
<dbReference type="GO" id="GO:0098703">
    <property type="term" value="P:calcium ion import across plasma membrane"/>
    <property type="evidence" value="ECO:0007669"/>
    <property type="project" value="TreeGrafter"/>
</dbReference>
<feature type="region of interest" description="Disordered" evidence="15">
    <location>
        <begin position="2104"/>
        <end position="2131"/>
    </location>
</feature>
<feature type="transmembrane region" description="Helical" evidence="16">
    <location>
        <begin position="2907"/>
        <end position="2929"/>
    </location>
</feature>
<feature type="compositionally biased region" description="Basic and acidic residues" evidence="15">
    <location>
        <begin position="1932"/>
        <end position="1941"/>
    </location>
</feature>
<feature type="compositionally biased region" description="Low complexity" evidence="15">
    <location>
        <begin position="1374"/>
        <end position="1391"/>
    </location>
</feature>
<feature type="transmembrane region" description="Helical" evidence="16">
    <location>
        <begin position="3005"/>
        <end position="3035"/>
    </location>
</feature>
<keyword evidence="5 16" id="KW-0812">Transmembrane</keyword>
<keyword evidence="9 16" id="KW-1133">Transmembrane helix</keyword>
<evidence type="ECO:0000256" key="5">
    <source>
        <dbReference type="ARBA" id="ARBA00022692"/>
    </source>
</evidence>
<organism evidence="18 19">
    <name type="scientific">Pseudocohnilembus persalinus</name>
    <name type="common">Ciliate</name>
    <dbReference type="NCBI Taxonomy" id="266149"/>
    <lineage>
        <taxon>Eukaryota</taxon>
        <taxon>Sar</taxon>
        <taxon>Alveolata</taxon>
        <taxon>Ciliophora</taxon>
        <taxon>Intramacronucleata</taxon>
        <taxon>Oligohymenophorea</taxon>
        <taxon>Scuticociliatia</taxon>
        <taxon>Philasterida</taxon>
        <taxon>Pseudocohnilembidae</taxon>
        <taxon>Pseudocohnilembus</taxon>
    </lineage>
</organism>
<keyword evidence="14" id="KW-0175">Coiled coil</keyword>
<feature type="compositionally biased region" description="Basic residues" evidence="15">
    <location>
        <begin position="1826"/>
        <end position="1836"/>
    </location>
</feature>
<evidence type="ECO:0000256" key="1">
    <source>
        <dbReference type="ARBA" id="ARBA00004141"/>
    </source>
</evidence>
<feature type="transmembrane region" description="Helical" evidence="16">
    <location>
        <begin position="2294"/>
        <end position="2318"/>
    </location>
</feature>
<keyword evidence="8" id="KW-0851">Voltage-gated channel</keyword>
<feature type="domain" description="Ion transport" evidence="17">
    <location>
        <begin position="2881"/>
        <end position="3124"/>
    </location>
</feature>
<feature type="coiled-coil region" evidence="14">
    <location>
        <begin position="3235"/>
        <end position="3262"/>
    </location>
</feature>
<dbReference type="OMA" id="NIFRITW"/>
<feature type="compositionally biased region" description="Acidic residues" evidence="15">
    <location>
        <begin position="3335"/>
        <end position="3344"/>
    </location>
</feature>
<feature type="transmembrane region" description="Helical" evidence="16">
    <location>
        <begin position="2949"/>
        <end position="2971"/>
    </location>
</feature>
<name>A0A0V0R2X0_PSEPJ</name>
<feature type="compositionally biased region" description="Acidic residues" evidence="15">
    <location>
        <begin position="3416"/>
        <end position="3430"/>
    </location>
</feature>
<feature type="transmembrane region" description="Helical" evidence="16">
    <location>
        <begin position="2567"/>
        <end position="2589"/>
    </location>
</feature>
<dbReference type="SUPFAM" id="SSF81324">
    <property type="entry name" value="Voltage-gated potassium channels"/>
    <property type="match status" value="4"/>
</dbReference>
<dbReference type="InterPro" id="IPR050599">
    <property type="entry name" value="VDCC_alpha-1_subunit"/>
</dbReference>
<dbReference type="Pfam" id="PF00520">
    <property type="entry name" value="Ion_trans"/>
    <property type="match status" value="4"/>
</dbReference>
<feature type="coiled-coil region" evidence="14">
    <location>
        <begin position="477"/>
        <end position="504"/>
    </location>
</feature>
<feature type="transmembrane region" description="Helical" evidence="16">
    <location>
        <begin position="2684"/>
        <end position="2717"/>
    </location>
</feature>
<protein>
    <recommendedName>
        <fullName evidence="17">Ion transport domain-containing protein</fullName>
    </recommendedName>
</protein>
<evidence type="ECO:0000313" key="19">
    <source>
        <dbReference type="Proteomes" id="UP000054937"/>
    </source>
</evidence>
<dbReference type="EMBL" id="LDAU01000057">
    <property type="protein sequence ID" value="KRX08852.1"/>
    <property type="molecule type" value="Genomic_DNA"/>
</dbReference>
<evidence type="ECO:0000256" key="9">
    <source>
        <dbReference type="ARBA" id="ARBA00022989"/>
    </source>
</evidence>
<dbReference type="FunFam" id="1.20.120.350:FF:000072">
    <property type="entry name" value="Voltage-dependent T-type calcium channel subunit alpha"/>
    <property type="match status" value="1"/>
</dbReference>
<evidence type="ECO:0000256" key="6">
    <source>
        <dbReference type="ARBA" id="ARBA00022737"/>
    </source>
</evidence>
<feature type="transmembrane region" description="Helical" evidence="16">
    <location>
        <begin position="3095"/>
        <end position="3120"/>
    </location>
</feature>
<feature type="coiled-coil region" evidence="14">
    <location>
        <begin position="2040"/>
        <end position="2076"/>
    </location>
</feature>
<feature type="compositionally biased region" description="Basic residues" evidence="15">
    <location>
        <begin position="1961"/>
        <end position="1971"/>
    </location>
</feature>
<dbReference type="InterPro" id="IPR027359">
    <property type="entry name" value="Volt_channel_dom_sf"/>
</dbReference>
<evidence type="ECO:0000259" key="17">
    <source>
        <dbReference type="Pfam" id="PF00520"/>
    </source>
</evidence>
<feature type="transmembrane region" description="Helical" evidence="16">
    <location>
        <begin position="2427"/>
        <end position="2450"/>
    </location>
</feature>
<dbReference type="FunFam" id="1.20.120.350:FF:000009">
    <property type="entry name" value="Voltage-dependent T-type calcium channel subunit alpha"/>
    <property type="match status" value="1"/>
</dbReference>
<dbReference type="Gene3D" id="1.10.287.70">
    <property type="match status" value="4"/>
</dbReference>
<evidence type="ECO:0000256" key="12">
    <source>
        <dbReference type="ARBA" id="ARBA00023180"/>
    </source>
</evidence>
<feature type="region of interest" description="Disordered" evidence="15">
    <location>
        <begin position="1306"/>
        <end position="1344"/>
    </location>
</feature>
<feature type="region of interest" description="Disordered" evidence="15">
    <location>
        <begin position="1796"/>
        <end position="1860"/>
    </location>
</feature>
<sequence>MSDQVDNINLEEVSQNDEIKVNLIAQKYKFQQDPTYPNELEQILQQNEQKLIKNSIQISSEIFQQIIEKIEENKQFQQQNQKLTQNLEEIKFDLSHKTEKVNQYNNNIEQLKTEYRNEIQALTQKYEEQIKSQNLQIIGLNQEIAQLKEKIEKTEKVNQNYILKIQEQNQEIQQQQTQKLNYLKQLEEAKIEINKFQQIDSGLSVDLSQYNGSKKYQLHNILSHKKVKYEVLKYLNYSEIISIALLNKQFYSLIQKDFQLSVILVKQGRLYEKQQIMQLKKQLDYFQSYARTLDHNILKISIFKFILKQQKAGNTLLPYLEEASNLLDINKIKSLFLQPEKKQNSDKTENENHNQDTINVNDYPYLKQYFESNPDILENINQQNQKIIQNQQEKNKKSTKNAFFSTIKNIIKGKNENEQIQIQDPYKNPNLTPQQIQVMQKIEQEQNKQAFQSLIFQDHKQIQNLLEKDLKQQGQYNKDIRAILENQNNQQNQLKLQYQQNLNQKEIIIDKNTIETFYDDLEIQKQKLQDNITYYNKFFTQIIQNLENEPQKLKIYLCKLQTCFIHLFTYSQHLIYETQELQALQNFLVAQLLDKNTIFNQLRDKTEDLEIKINADKQMKIYLDQRIKDQDKKILEQEQVVSETNRKFNSQEQDLKNLKEEYQQIQSQFQEKDKKLQLLAKEVKNLLQKNEELIKLNNQQKKMFVGLYKSIKEIPENQQELQDFNEQISPYDKSSQRNLNYNLDLQISQHFKNNNLLGNYEKLEIQQKKSLKTDKNNNFLQNDKQLVQSQIIQKHSSIKNSHKHSNSLSKIIPEQNLLQTNQNLDNYNTNYSQFTSNSILLNNQKMKTEKSNEIDNEILEMEQKLKKKTARTIYDYKNQLKGGLDDDDLAINDFEQLEDDLKKTELYENDQQYDPWNILDFVIVLSSLPQLIGQNSIKITALRSLRILRPLKSVSNIKELRRILITLFGALKDLLNTIIILIFFFLIFAIGGLQMFVGLLKQRCYEEATGIPHRDDLICGIKQCPEGYVCGKMIANPNFGVTNFDNLAYSFLMVFQCVTMEGWTEIMYWLFDSFSIFVVFYFVVLIFIGSFFLLNLTLAVIKAKFTDPEGKKKRKNEDDDDEEIDQQTASQLSIIAMKNWRRAEREYLKKFYIKQRFQRSIQKDLGWLHKTLGPQNLNRSLNENFTEANDFNWDQLQRKLMNQKKIMQQKIQWENLRKNKLQIAIINPYEEDAKQQFKEKTKKAFQTGQVPHQPQGNMIYKLKNSENNQKSQVKFIGMAKQVRISSRKRNNLNNVKNINQKEKKVVNHGKKYAQKQKVKQGETQTSNPQSSQNLSQNFSDQKEDWEDKLENFIEEQQALDFQNFNQPITQRFSNKNNNNNQQKDQNNDINNSELSENVINKTDRIFTSQSQQYNEGNQNTQNGHTKQNLQTQLRLINKDSSNLSILQLKQKQQKDYIKNSLFSQNLNLDKNQIEISFGNLQNQNNQIKQLDNEELLNEMIVQDNKKLNTNPNSPLDSNQNKSSKYEIVNDIEYHDLLNDSDFQNDQAIKKKKKLGIQTVYDYTKVLKRQAKETNYVKYIKNNNQQQIFTFSDEDIQLAQQYELKKQHHQENNNNNNINKKYSQFQHQNSNNHNQSSNKKNHNNDMLSSRYKNFQNSLMQSNYQFSNNISHSKSLQPAFKRGSKYNLLNQKLFRLSQLSSNSKISKELKKSSKGNLKKKFVSAKKGHQIYINPDSDQEISDEDYYDSLEISSSSSESESGENSNSMDSSYYDSQVSEGDEYLDTEQEKKFQMIDKRREDWEQQQQKNKRKSQMGKSTASNKMGMSKSSRKKKNSKSLRKSDFSNGNRKSVSGERRVSRFQQMQLNKKKYLQEEKIKILAKKKQEEEKKRKIQEEIDKKNVFKFKIIIDMENQYVSNSLYDVLVHRLEQLEAQKQEDEHEQIQQKKYQLKYRLKRNEDEQKKSKNKKKKKKKWTNSYKTLKSRQSLLKSSETLQNSSFSSLSFAARLLMVDGRKNIPIRRTNRVEQILHSKSGTFTPTLSQKIELEQEKKKKRREVPLENEEEEIELTYRNLRRVIREKIPPAKSALLIEQPNFLQIYEKFEQQKLSEQAQPSSSSEPQSQPQPLSKEQKQDHEKKLEALKKELYNYNLLNHYQEIKKKDFITGQKIDEIWSGSEVLADLGPPKHQNNLLKKLSTDKQDLRIWLPGFQGHLLVAHKHLRNFVSSSPFNSLMTTAVMLNTVVLAMDGLFESQKTVDLLNNFNTFFTYLFISEMALKIVGLTPVGYVRDKMNVFDGVIVLLSIFELIFFSGKNSAVSAFRALRILRTFRVLRVTRLLRGLQFMAKIIQVIQRTMDDFVWVAVLLFLFIFIYSLLGMQIYGGEFDFPDNDIRQNFDNFVNSFIVVFQLITMENWQQILTLTFRSSVYKIISAIYLISWIWIGNFIFLNLFLSILLDGFVLEDDDSNKEYEIEESEYIYESEEQPTHNNSLLMLTQQNNLNSDNLVVEEPIKQSYYIRMSTEEEEEIKRNVIQEKQKHKKPIFDGVKCQQSLFFFSQQNWIRIFLYKKCVHPLFEHIILTFIIISSFKLVVDTYINPGSEAEQISEYIDFLFNAVFIVECVVKIISFGLILDDGSYLQDNWNRLDFFIVASSIIDMSFESVDLPVIKILRLLRTLRPLRFISHNKNMKIVIIALLSSINPILNVLIVIFMVWIMFAILGISLLGDRMNYCNVPQNQSYYNINYQDCIDMGYEWKQFDLNYDNIFTALNSLFVISSLEGWPDYMYQAIDSQSYPSGPIENSYTQICIFFIIFILIGSFFLVNLFVGVIFMYFDEAQKNEKINILVTPEQQRWIEFQEMLIGVKAQFQANDPPSNKLRYLSFKISESGYFEAFIMICIILNIVTMGMVYDGQGELYTNVLEAVNLVFTSVFIGEMVIKLLGYGFKGYWMSSWNKFDAFVVIASIVDIILTQLGTGISLLRVGPQLIRIMRVLRVSRLLKLVKSMKDLHSIIETLIFCMPSIINVAALLFLFFFIFSVLGVFLFKDVTEGQVINEYVNFKNFGYAMLTLFRCSTGEDWALIMFDCSRTKNCVKGKTCGTIFSIPYYLVFILVTQFIMLNLFIMIIVQFFEEYNLSEENSMNTFNEKIGVFRHYWSKYSKWSKGEKIKQKQCASMLSELPEPLGYGGSVEVAEIFRDVMSWKLEGDGNGNYYFNEFLYACMKKAYGFKEMNQASNDIKLYLQKYEADTKIKLQEKKRKLEQEQRQKVFELEAETMSGKKRKQVNPMVLYLFTIMAFKAWKTYSRKDEMPWLDISSSNSENESDEEDLEIEEQNSDEVENQQIPEVQEDLEDEDQNQQIQQYQQRIPLHSSKRKIGSINNTKNLQEKRISINRQSHKKLTYQPQNSRYNFSRQFSKQRTVKSINQSDSDDQENDNINEESDIELKPQRRDKSYNTYKNTLLQAAQSKNENSIDIDVLANQIQMEEEEIMQPQIGNIKIQNKNRATSNSIDFTRKNNNQDNLNRRFSTYVNPKSQHITSITRVNENALKFIGQQLRNKQHTSSFSQQVLLKQKLTVNDINKIKEKKQ</sequence>
<evidence type="ECO:0000256" key="3">
    <source>
        <dbReference type="ARBA" id="ARBA00022568"/>
    </source>
</evidence>
<keyword evidence="10" id="KW-0406">Ion transport</keyword>
<feature type="compositionally biased region" description="Basic and acidic residues" evidence="15">
    <location>
        <begin position="3431"/>
        <end position="3440"/>
    </location>
</feature>
<feature type="compositionally biased region" description="Low complexity" evidence="15">
    <location>
        <begin position="1324"/>
        <end position="1339"/>
    </location>
</feature>
<accession>A0A0V0R2X0</accession>
<keyword evidence="12" id="KW-0325">Glycoprotein</keyword>
<feature type="region of interest" description="Disordered" evidence="15">
    <location>
        <begin position="1747"/>
        <end position="1781"/>
    </location>
</feature>
<evidence type="ECO:0000256" key="8">
    <source>
        <dbReference type="ARBA" id="ARBA00022882"/>
    </source>
</evidence>
<feature type="transmembrane region" description="Helical" evidence="16">
    <location>
        <begin position="2258"/>
        <end position="2282"/>
    </location>
</feature>
<keyword evidence="4" id="KW-0107">Calcium channel</keyword>
<dbReference type="PANTHER" id="PTHR45628:SF7">
    <property type="entry name" value="VOLTAGE-DEPENDENT CALCIUM CHANNEL TYPE A SUBUNIT ALPHA-1"/>
    <property type="match status" value="1"/>
</dbReference>
<evidence type="ECO:0000313" key="18">
    <source>
        <dbReference type="EMBL" id="KRX08852.1"/>
    </source>
</evidence>
<dbReference type="GO" id="GO:0008331">
    <property type="term" value="F:high voltage-gated calcium channel activity"/>
    <property type="evidence" value="ECO:0007669"/>
    <property type="project" value="TreeGrafter"/>
</dbReference>
<evidence type="ECO:0000256" key="11">
    <source>
        <dbReference type="ARBA" id="ARBA00023136"/>
    </source>
</evidence>
<feature type="coiled-coil region" evidence="14">
    <location>
        <begin position="66"/>
        <end position="199"/>
    </location>
</feature>
<feature type="transmembrane region" description="Helical" evidence="16">
    <location>
        <begin position="1069"/>
        <end position="1094"/>
    </location>
</feature>
<feature type="compositionally biased region" description="Acidic residues" evidence="15">
    <location>
        <begin position="3310"/>
        <end position="3328"/>
    </location>
</feature>
<evidence type="ECO:0000256" key="16">
    <source>
        <dbReference type="SAM" id="Phobius"/>
    </source>
</evidence>
<reference evidence="18 19" key="1">
    <citation type="journal article" date="2015" name="Sci. Rep.">
        <title>Genome of the facultative scuticociliatosis pathogen Pseudocohnilembus persalinus provides insight into its virulence through horizontal gene transfer.</title>
        <authorList>
            <person name="Xiong J."/>
            <person name="Wang G."/>
            <person name="Cheng J."/>
            <person name="Tian M."/>
            <person name="Pan X."/>
            <person name="Warren A."/>
            <person name="Jiang C."/>
            <person name="Yuan D."/>
            <person name="Miao W."/>
        </authorList>
    </citation>
    <scope>NUCLEOTIDE SEQUENCE [LARGE SCALE GENOMIC DNA]</scope>
    <source>
        <strain evidence="18">36N120E</strain>
    </source>
</reference>
<evidence type="ECO:0000256" key="13">
    <source>
        <dbReference type="ARBA" id="ARBA00023303"/>
    </source>
</evidence>
<feature type="domain" description="Ion transport" evidence="17">
    <location>
        <begin position="914"/>
        <end position="1105"/>
    </location>
</feature>
<proteinExistence type="predicted"/>
<feature type="transmembrane region" description="Helical" evidence="16">
    <location>
        <begin position="2795"/>
        <end position="2825"/>
    </location>
</feature>
<feature type="transmembrane region" description="Helical" evidence="16">
    <location>
        <begin position="2880"/>
        <end position="2901"/>
    </location>
</feature>
<feature type="region of interest" description="Disordered" evidence="15">
    <location>
        <begin position="1238"/>
        <end position="1257"/>
    </location>
</feature>
<evidence type="ECO:0000256" key="14">
    <source>
        <dbReference type="SAM" id="Coils"/>
    </source>
</evidence>
<dbReference type="Gene3D" id="1.20.120.350">
    <property type="entry name" value="Voltage-gated potassium channels. Chain C"/>
    <property type="match status" value="4"/>
</dbReference>
<comment type="subcellular location">
    <subcellularLocation>
        <location evidence="1">Membrane</location>
        <topology evidence="1">Multi-pass membrane protein</topology>
    </subcellularLocation>
</comment>